<sequence>MSEGKQFSNVWNKYNSLYVFWFGTCDIGWRIKGTNKEIIENLFNVIKRIYDVGARNILILGAPPLYRIPYRKNYNQCKGISDGECIEVLKKEVLEFNNEIIKLSKIFFKKYSYMNLIYYSTVNIFEDIIKNCYEYGFKDCINSWGGNKKRNVSDFFWANSHISYPANKILAKNINELLNSLNK</sequence>
<dbReference type="Gene3D" id="3.40.50.1110">
    <property type="entry name" value="SGNH hydrolase"/>
    <property type="match status" value="1"/>
</dbReference>
<proteinExistence type="predicted"/>
<name>A0A1Y2AW19_9FUNG</name>
<dbReference type="Proteomes" id="UP000193920">
    <property type="component" value="Unassembled WGS sequence"/>
</dbReference>
<dbReference type="Pfam" id="PF00657">
    <property type="entry name" value="Lipase_GDSL"/>
    <property type="match status" value="1"/>
</dbReference>
<dbReference type="OrthoDB" id="1600564at2759"/>
<comment type="caution">
    <text evidence="2">The sequence shown here is derived from an EMBL/GenBank/DDBJ whole genome shotgun (WGS) entry which is preliminary data.</text>
</comment>
<dbReference type="SUPFAM" id="SSF52266">
    <property type="entry name" value="SGNH hydrolase"/>
    <property type="match status" value="1"/>
</dbReference>
<gene>
    <name evidence="2" type="ORF">LY90DRAFT_513667</name>
</gene>
<keyword evidence="3" id="KW-1185">Reference proteome</keyword>
<dbReference type="AlphaFoldDB" id="A0A1Y2AW19"/>
<evidence type="ECO:0008006" key="4">
    <source>
        <dbReference type="Google" id="ProtNLM"/>
    </source>
</evidence>
<accession>A0A1Y2AW19</accession>
<organism evidence="2 3">
    <name type="scientific">Neocallimastix californiae</name>
    <dbReference type="NCBI Taxonomy" id="1754190"/>
    <lineage>
        <taxon>Eukaryota</taxon>
        <taxon>Fungi</taxon>
        <taxon>Fungi incertae sedis</taxon>
        <taxon>Chytridiomycota</taxon>
        <taxon>Chytridiomycota incertae sedis</taxon>
        <taxon>Neocallimastigomycetes</taxon>
        <taxon>Neocallimastigales</taxon>
        <taxon>Neocallimastigaceae</taxon>
        <taxon>Neocallimastix</taxon>
    </lineage>
</organism>
<evidence type="ECO:0000313" key="3">
    <source>
        <dbReference type="Proteomes" id="UP000193920"/>
    </source>
</evidence>
<dbReference type="PANTHER" id="PTHR45648:SF22">
    <property type="entry name" value="GDSL LIPASE_ACYLHYDROLASE FAMILY PROTEIN (AFU_ORTHOLOGUE AFUA_4G14700)"/>
    <property type="match status" value="1"/>
</dbReference>
<evidence type="ECO:0000313" key="2">
    <source>
        <dbReference type="EMBL" id="ORY26732.1"/>
    </source>
</evidence>
<evidence type="ECO:0000256" key="1">
    <source>
        <dbReference type="ARBA" id="ARBA00022801"/>
    </source>
</evidence>
<dbReference type="GO" id="GO:0016788">
    <property type="term" value="F:hydrolase activity, acting on ester bonds"/>
    <property type="evidence" value="ECO:0007669"/>
    <property type="project" value="InterPro"/>
</dbReference>
<dbReference type="InterPro" id="IPR001087">
    <property type="entry name" value="GDSL"/>
</dbReference>
<dbReference type="InterPro" id="IPR036514">
    <property type="entry name" value="SGNH_hydro_sf"/>
</dbReference>
<reference evidence="2 3" key="1">
    <citation type="submission" date="2016-08" db="EMBL/GenBank/DDBJ databases">
        <title>A Parts List for Fungal Cellulosomes Revealed by Comparative Genomics.</title>
        <authorList>
            <consortium name="DOE Joint Genome Institute"/>
            <person name="Haitjema C.H."/>
            <person name="Gilmore S.P."/>
            <person name="Henske J.K."/>
            <person name="Solomon K.V."/>
            <person name="De Groot R."/>
            <person name="Kuo A."/>
            <person name="Mondo S.J."/>
            <person name="Salamov A.A."/>
            <person name="Labutti K."/>
            <person name="Zhao Z."/>
            <person name="Chiniquy J."/>
            <person name="Barry K."/>
            <person name="Brewer H.M."/>
            <person name="Purvine S.O."/>
            <person name="Wright A.T."/>
            <person name="Boxma B."/>
            <person name="Van Alen T."/>
            <person name="Hackstein J.H."/>
            <person name="Baker S.E."/>
            <person name="Grigoriev I.V."/>
            <person name="O'Malley M.A."/>
        </authorList>
    </citation>
    <scope>NUCLEOTIDE SEQUENCE [LARGE SCALE GENOMIC DNA]</scope>
    <source>
        <strain evidence="2 3">G1</strain>
    </source>
</reference>
<dbReference type="InterPro" id="IPR051058">
    <property type="entry name" value="GDSL_Est/Lipase"/>
</dbReference>
<keyword evidence="1" id="KW-0378">Hydrolase</keyword>
<dbReference type="PANTHER" id="PTHR45648">
    <property type="entry name" value="GDSL LIPASE/ACYLHYDROLASE FAMILY PROTEIN (AFU_ORTHOLOGUE AFUA_4G14700)"/>
    <property type="match status" value="1"/>
</dbReference>
<protein>
    <recommendedName>
        <fullName evidence="4">SGNH hydrolase-type esterase domain-containing protein</fullName>
    </recommendedName>
</protein>
<dbReference type="EMBL" id="MCOG01000199">
    <property type="protein sequence ID" value="ORY26732.1"/>
    <property type="molecule type" value="Genomic_DNA"/>
</dbReference>